<gene>
    <name evidence="1" type="ORF">DCAF_LOCUS20236</name>
</gene>
<name>A0AAV1S7V9_9ROSI</name>
<proteinExistence type="predicted"/>
<keyword evidence="2" id="KW-1185">Reference proteome</keyword>
<evidence type="ECO:0000313" key="2">
    <source>
        <dbReference type="Proteomes" id="UP001314170"/>
    </source>
</evidence>
<evidence type="ECO:0000313" key="1">
    <source>
        <dbReference type="EMBL" id="CAK7347549.1"/>
    </source>
</evidence>
<reference evidence="1 2" key="1">
    <citation type="submission" date="2024-01" db="EMBL/GenBank/DDBJ databases">
        <authorList>
            <person name="Waweru B."/>
        </authorList>
    </citation>
    <scope>NUCLEOTIDE SEQUENCE [LARGE SCALE GENOMIC DNA]</scope>
</reference>
<sequence>MGKMSSESLESLDSQGGMAHGTALVRSLKKKWIQIVQSTGEGCLPAIEALFLQQPNNRSAIGSRTVLLQSPQGGWHA</sequence>
<protein>
    <submittedName>
        <fullName evidence="1">Uncharacterized protein</fullName>
    </submittedName>
</protein>
<dbReference type="AlphaFoldDB" id="A0AAV1S7V9"/>
<dbReference type="EMBL" id="CAWUPB010001173">
    <property type="protein sequence ID" value="CAK7347549.1"/>
    <property type="molecule type" value="Genomic_DNA"/>
</dbReference>
<accession>A0AAV1S7V9</accession>
<organism evidence="1 2">
    <name type="scientific">Dovyalis caffra</name>
    <dbReference type="NCBI Taxonomy" id="77055"/>
    <lineage>
        <taxon>Eukaryota</taxon>
        <taxon>Viridiplantae</taxon>
        <taxon>Streptophyta</taxon>
        <taxon>Embryophyta</taxon>
        <taxon>Tracheophyta</taxon>
        <taxon>Spermatophyta</taxon>
        <taxon>Magnoliopsida</taxon>
        <taxon>eudicotyledons</taxon>
        <taxon>Gunneridae</taxon>
        <taxon>Pentapetalae</taxon>
        <taxon>rosids</taxon>
        <taxon>fabids</taxon>
        <taxon>Malpighiales</taxon>
        <taxon>Salicaceae</taxon>
        <taxon>Flacourtieae</taxon>
        <taxon>Dovyalis</taxon>
    </lineage>
</organism>
<dbReference type="Proteomes" id="UP001314170">
    <property type="component" value="Unassembled WGS sequence"/>
</dbReference>
<comment type="caution">
    <text evidence="1">The sequence shown here is derived from an EMBL/GenBank/DDBJ whole genome shotgun (WGS) entry which is preliminary data.</text>
</comment>